<dbReference type="FunFam" id="3.10.580.10:FF:000002">
    <property type="entry name" value="Magnesium/cobalt efflux protein CorC"/>
    <property type="match status" value="1"/>
</dbReference>
<dbReference type="GO" id="GO:0005886">
    <property type="term" value="C:plasma membrane"/>
    <property type="evidence" value="ECO:0007669"/>
    <property type="project" value="UniProtKB-SubCell"/>
</dbReference>
<feature type="domain" description="CNNM transmembrane" evidence="13">
    <location>
        <begin position="3"/>
        <end position="190"/>
    </location>
</feature>
<dbReference type="STRING" id="525903.Taci_1066"/>
<dbReference type="InterPro" id="IPR005170">
    <property type="entry name" value="Transptr-assoc_dom"/>
</dbReference>
<dbReference type="InterPro" id="IPR000644">
    <property type="entry name" value="CBS_dom"/>
</dbReference>
<feature type="domain" description="CBS" evidence="12">
    <location>
        <begin position="209"/>
        <end position="269"/>
    </location>
</feature>
<dbReference type="Pfam" id="PF01595">
    <property type="entry name" value="CNNM"/>
    <property type="match status" value="1"/>
</dbReference>
<evidence type="ECO:0008006" key="16">
    <source>
        <dbReference type="Google" id="ProtNLM"/>
    </source>
</evidence>
<keyword evidence="5" id="KW-0677">Repeat</keyword>
<dbReference type="EnsemblBacteria" id="ACZ19298">
    <property type="protein sequence ID" value="ACZ19298"/>
    <property type="gene ID" value="Taci_1066"/>
</dbReference>
<dbReference type="PROSITE" id="PS51846">
    <property type="entry name" value="CNNM"/>
    <property type="match status" value="1"/>
</dbReference>
<evidence type="ECO:0000256" key="11">
    <source>
        <dbReference type="SAM" id="Phobius"/>
    </source>
</evidence>
<dbReference type="SUPFAM" id="SSF54631">
    <property type="entry name" value="CBS-domain pair"/>
    <property type="match status" value="1"/>
</dbReference>
<feature type="transmembrane region" description="Helical" evidence="11">
    <location>
        <begin position="95"/>
        <end position="113"/>
    </location>
</feature>
<gene>
    <name evidence="14" type="ordered locus">Taci_1066</name>
</gene>
<dbReference type="PROSITE" id="PS51371">
    <property type="entry name" value="CBS"/>
    <property type="match status" value="2"/>
</dbReference>
<evidence type="ECO:0000259" key="12">
    <source>
        <dbReference type="PROSITE" id="PS51371"/>
    </source>
</evidence>
<dbReference type="CDD" id="cd04590">
    <property type="entry name" value="CBS_pair_CorC_HlyC_assoc"/>
    <property type="match status" value="1"/>
</dbReference>
<feature type="transmembrane region" description="Helical" evidence="11">
    <location>
        <begin position="125"/>
        <end position="151"/>
    </location>
</feature>
<dbReference type="eggNOG" id="COG1253">
    <property type="taxonomic scope" value="Bacteria"/>
</dbReference>
<evidence type="ECO:0000256" key="5">
    <source>
        <dbReference type="ARBA" id="ARBA00022737"/>
    </source>
</evidence>
<dbReference type="InterPro" id="IPR002550">
    <property type="entry name" value="CNNM"/>
</dbReference>
<dbReference type="InterPro" id="IPR016169">
    <property type="entry name" value="FAD-bd_PCMH_sub2"/>
</dbReference>
<dbReference type="Gene3D" id="3.30.465.10">
    <property type="match status" value="1"/>
</dbReference>
<accession>D1B5K7</accession>
<name>D1B5K7_THEAS</name>
<reference evidence="14 15" key="1">
    <citation type="journal article" date="2009" name="Stand. Genomic Sci.">
        <title>Complete genome sequence of Thermanaerovibrio acidaminovorans type strain (Su883).</title>
        <authorList>
            <person name="Chovatia M."/>
            <person name="Sikorski J."/>
            <person name="Schroder M."/>
            <person name="Lapidus A."/>
            <person name="Nolan M."/>
            <person name="Tice H."/>
            <person name="Glavina Del Rio T."/>
            <person name="Copeland A."/>
            <person name="Cheng J.F."/>
            <person name="Lucas S."/>
            <person name="Chen F."/>
            <person name="Bruce D."/>
            <person name="Goodwin L."/>
            <person name="Pitluck S."/>
            <person name="Ivanova N."/>
            <person name="Mavromatis K."/>
            <person name="Ovchinnikova G."/>
            <person name="Pati A."/>
            <person name="Chen A."/>
            <person name="Palaniappan K."/>
            <person name="Land M."/>
            <person name="Hauser L."/>
            <person name="Chang Y.J."/>
            <person name="Jeffries C.D."/>
            <person name="Chain P."/>
            <person name="Saunders E."/>
            <person name="Detter J.C."/>
            <person name="Brettin T."/>
            <person name="Rohde M."/>
            <person name="Goker M."/>
            <person name="Spring S."/>
            <person name="Bristow J."/>
            <person name="Markowitz V."/>
            <person name="Hugenholtz P."/>
            <person name="Kyrpides N.C."/>
            <person name="Klenk H.P."/>
            <person name="Eisen J.A."/>
        </authorList>
    </citation>
    <scope>NUCLEOTIDE SEQUENCE [LARGE SCALE GENOMIC DNA]</scope>
    <source>
        <strain evidence="15">ATCC 49978 / DSM 6589 / Su883</strain>
    </source>
</reference>
<keyword evidence="15" id="KW-1185">Reference proteome</keyword>
<evidence type="ECO:0000256" key="1">
    <source>
        <dbReference type="ARBA" id="ARBA00004651"/>
    </source>
</evidence>
<evidence type="ECO:0000256" key="10">
    <source>
        <dbReference type="PROSITE-ProRule" id="PRU01193"/>
    </source>
</evidence>
<dbReference type="RefSeq" id="WP_012869813.1">
    <property type="nucleotide sequence ID" value="NC_013522.1"/>
</dbReference>
<dbReference type="Proteomes" id="UP000002030">
    <property type="component" value="Chromosome"/>
</dbReference>
<dbReference type="Pfam" id="PF03471">
    <property type="entry name" value="CorC_HlyC"/>
    <property type="match status" value="1"/>
</dbReference>
<dbReference type="AlphaFoldDB" id="D1B5K7"/>
<keyword evidence="4 10" id="KW-0812">Transmembrane</keyword>
<dbReference type="InterPro" id="IPR036318">
    <property type="entry name" value="FAD-bd_PCMH-like_sf"/>
</dbReference>
<evidence type="ECO:0000256" key="6">
    <source>
        <dbReference type="ARBA" id="ARBA00022989"/>
    </source>
</evidence>
<dbReference type="SUPFAM" id="SSF56176">
    <property type="entry name" value="FAD-binding/transporter-associated domain-like"/>
    <property type="match status" value="1"/>
</dbReference>
<dbReference type="Gene3D" id="3.10.580.10">
    <property type="entry name" value="CBS-domain"/>
    <property type="match status" value="1"/>
</dbReference>
<protein>
    <recommendedName>
        <fullName evidence="16">CBS domain containing protein</fullName>
    </recommendedName>
</protein>
<dbReference type="KEGG" id="tai:Taci_1066"/>
<organism evidence="14 15">
    <name type="scientific">Thermanaerovibrio acidaminovorans (strain ATCC 49978 / DSM 6589 / Su883)</name>
    <name type="common">Selenomonas acidaminovorans</name>
    <dbReference type="NCBI Taxonomy" id="525903"/>
    <lineage>
        <taxon>Bacteria</taxon>
        <taxon>Thermotogati</taxon>
        <taxon>Synergistota</taxon>
        <taxon>Synergistia</taxon>
        <taxon>Synergistales</taxon>
        <taxon>Synergistaceae</taxon>
        <taxon>Thermanaerovibrio</taxon>
    </lineage>
</organism>
<keyword evidence="3" id="KW-1003">Cell membrane</keyword>
<keyword evidence="8 10" id="KW-0472">Membrane</keyword>
<dbReference type="OrthoDB" id="9798188at2"/>
<comment type="subcellular location">
    <subcellularLocation>
        <location evidence="1">Cell membrane</location>
        <topology evidence="1">Multi-pass membrane protein</topology>
    </subcellularLocation>
</comment>
<evidence type="ECO:0000256" key="9">
    <source>
        <dbReference type="PROSITE-ProRule" id="PRU00703"/>
    </source>
</evidence>
<evidence type="ECO:0000256" key="8">
    <source>
        <dbReference type="ARBA" id="ARBA00023136"/>
    </source>
</evidence>
<dbReference type="GO" id="GO:0050660">
    <property type="term" value="F:flavin adenine dinucleotide binding"/>
    <property type="evidence" value="ECO:0007669"/>
    <property type="project" value="InterPro"/>
</dbReference>
<evidence type="ECO:0000256" key="4">
    <source>
        <dbReference type="ARBA" id="ARBA00022692"/>
    </source>
</evidence>
<dbReference type="InterPro" id="IPR046342">
    <property type="entry name" value="CBS_dom_sf"/>
</dbReference>
<dbReference type="HOGENOM" id="CLU_015237_4_1_0"/>
<evidence type="ECO:0000313" key="14">
    <source>
        <dbReference type="EMBL" id="ACZ19298.1"/>
    </source>
</evidence>
<dbReference type="SMART" id="SM00116">
    <property type="entry name" value="CBS"/>
    <property type="match status" value="2"/>
</dbReference>
<keyword evidence="7 9" id="KW-0129">CBS domain</keyword>
<evidence type="ECO:0000259" key="13">
    <source>
        <dbReference type="PROSITE" id="PS51846"/>
    </source>
</evidence>
<keyword evidence="6 10" id="KW-1133">Transmembrane helix</keyword>
<dbReference type="InterPro" id="IPR044751">
    <property type="entry name" value="Ion_transp-like_CBS"/>
</dbReference>
<feature type="transmembrane region" description="Helical" evidence="11">
    <location>
        <begin position="63"/>
        <end position="89"/>
    </location>
</feature>
<comment type="similarity">
    <text evidence="2">Belongs to the UPF0053 family.</text>
</comment>
<dbReference type="Pfam" id="PF00571">
    <property type="entry name" value="CBS"/>
    <property type="match status" value="2"/>
</dbReference>
<dbReference type="SMART" id="SM01091">
    <property type="entry name" value="CorC_HlyC"/>
    <property type="match status" value="1"/>
</dbReference>
<evidence type="ECO:0000256" key="3">
    <source>
        <dbReference type="ARBA" id="ARBA00022475"/>
    </source>
</evidence>
<dbReference type="PANTHER" id="PTHR22777">
    <property type="entry name" value="HEMOLYSIN-RELATED"/>
    <property type="match status" value="1"/>
</dbReference>
<feature type="domain" description="CBS" evidence="12">
    <location>
        <begin position="274"/>
        <end position="331"/>
    </location>
</feature>
<feature type="transmembrane region" description="Helical" evidence="11">
    <location>
        <begin position="12"/>
        <end position="34"/>
    </location>
</feature>
<evidence type="ECO:0000256" key="2">
    <source>
        <dbReference type="ARBA" id="ARBA00006337"/>
    </source>
</evidence>
<dbReference type="PANTHER" id="PTHR22777:SF32">
    <property type="entry name" value="UPF0053 INNER MEMBRANE PROTEIN YFJD"/>
    <property type="match status" value="1"/>
</dbReference>
<dbReference type="EMBL" id="CP001818">
    <property type="protein sequence ID" value="ACZ19298.1"/>
    <property type="molecule type" value="Genomic_DNA"/>
</dbReference>
<proteinExistence type="inferred from homology"/>
<evidence type="ECO:0000313" key="15">
    <source>
        <dbReference type="Proteomes" id="UP000002030"/>
    </source>
</evidence>
<sequence length="426" mass="47411">MTDEVGSKFLYIYLLSLLAASFLFSAMETAMTAVSKARLAALEEANPHRRRHLSWLASHRQRALTVTLVGNNLVNISASAIASAVAVSLVGGDGIWISVLLMTVVIVFFCEILPKASAIARPDGFLLNLLPVIRLLNFLLWPVISLVQWILTFLGRTMGIRLDTASLVTREEIDHMVKEGSASGALEEEERKMIHGIISFEETRVSEIMVPRTDVVAVVAGSTVRDAVRIFMDSGHSRMPIYEGDMDHVVGILYVKDLLRNLTQGDMDRPVEDCKRDCLFVPETMRIGELFDRMKKARVHMAVVVDEYGGTAGLVTLEDLLEEIVGEIQDEYDEEIPPIQEEGGVFVVQGHVHLEDLSEALGHQFQAEDVDTVAGFVLSILGAFPEEGQGILYDDWSIEVTKVQGHRIMEVRFRRLEDRFGGDEDD</sequence>
<evidence type="ECO:0000256" key="7">
    <source>
        <dbReference type="ARBA" id="ARBA00023122"/>
    </source>
</evidence>